<evidence type="ECO:0000313" key="4">
    <source>
        <dbReference type="Proteomes" id="UP000033452"/>
    </source>
</evidence>
<dbReference type="OrthoDB" id="9799320at2"/>
<dbReference type="Gene3D" id="3.90.1010.10">
    <property type="match status" value="1"/>
</dbReference>
<dbReference type="InterPro" id="IPR003808">
    <property type="entry name" value="Fe-S_metab-assoc_dom"/>
</dbReference>
<dbReference type="Proteomes" id="UP000033452">
    <property type="component" value="Unassembled WGS sequence"/>
</dbReference>
<evidence type="ECO:0000256" key="1">
    <source>
        <dbReference type="ARBA" id="ARBA00010282"/>
    </source>
</evidence>
<comment type="caution">
    <text evidence="3">The sequence shown here is derived from an EMBL/GenBank/DDBJ whole genome shotgun (WGS) entry which is preliminary data.</text>
</comment>
<dbReference type="AlphaFoldDB" id="A0A0F4QZ12"/>
<dbReference type="SUPFAM" id="SSF82649">
    <property type="entry name" value="SufE/NifU"/>
    <property type="match status" value="1"/>
</dbReference>
<feature type="domain" description="Fe-S metabolism associated" evidence="2">
    <location>
        <begin position="10"/>
        <end position="130"/>
    </location>
</feature>
<evidence type="ECO:0000259" key="2">
    <source>
        <dbReference type="Pfam" id="PF02657"/>
    </source>
</evidence>
<dbReference type="PANTHER" id="PTHR43597">
    <property type="entry name" value="SULFUR ACCEPTOR PROTEIN CSDE"/>
    <property type="match status" value="1"/>
</dbReference>
<dbReference type="Pfam" id="PF02657">
    <property type="entry name" value="SufE"/>
    <property type="match status" value="1"/>
</dbReference>
<evidence type="ECO:0000313" key="3">
    <source>
        <dbReference type="EMBL" id="KJZ11847.1"/>
    </source>
</evidence>
<reference evidence="3 4" key="1">
    <citation type="journal article" date="2015" name="BMC Genomics">
        <title>Genome mining reveals unlocked bioactive potential of marine Gram-negative bacteria.</title>
        <authorList>
            <person name="Machado H."/>
            <person name="Sonnenschein E.C."/>
            <person name="Melchiorsen J."/>
            <person name="Gram L."/>
        </authorList>
    </citation>
    <scope>NUCLEOTIDE SEQUENCE [LARGE SCALE GENOMIC DNA]</scope>
    <source>
        <strain evidence="3 4">S2471</strain>
    </source>
</reference>
<accession>A0A0F4QZ12</accession>
<organism evidence="3 4">
    <name type="scientific">Pseudoalteromonas rubra</name>
    <dbReference type="NCBI Taxonomy" id="43658"/>
    <lineage>
        <taxon>Bacteria</taxon>
        <taxon>Pseudomonadati</taxon>
        <taxon>Pseudomonadota</taxon>
        <taxon>Gammaproteobacteria</taxon>
        <taxon>Alteromonadales</taxon>
        <taxon>Pseudoalteromonadaceae</taxon>
        <taxon>Pseudoalteromonas</taxon>
    </lineage>
</organism>
<dbReference type="RefSeq" id="WP_046003809.1">
    <property type="nucleotide sequence ID" value="NZ_JXYA01000007.1"/>
</dbReference>
<sequence>MDLSHIEHSLAQHGAWQGKYREIMLLGKALPAMPDALKTDDALVKGCESKVWLHLDLDEQRQRLILIADSDTRIVKGLLAIILACYNNQLPLEAGKLDAYELFDKLGLIKHLSPSRGNGVRAIVERIHQQLQVLQ</sequence>
<dbReference type="EMBL" id="JXYA01000007">
    <property type="protein sequence ID" value="KJZ11847.1"/>
    <property type="molecule type" value="Genomic_DNA"/>
</dbReference>
<proteinExistence type="inferred from homology"/>
<dbReference type="PATRIC" id="fig|43658.5.peg.977"/>
<protein>
    <submittedName>
        <fullName evidence="3">SufE protein</fullName>
    </submittedName>
</protein>
<dbReference type="PANTHER" id="PTHR43597:SF5">
    <property type="entry name" value="SUFE-LIKE PROTEIN 2, CHLOROPLASTIC"/>
    <property type="match status" value="1"/>
</dbReference>
<gene>
    <name evidence="3" type="ORF">TW77_04680</name>
</gene>
<keyword evidence="4" id="KW-1185">Reference proteome</keyword>
<comment type="similarity">
    <text evidence="1">Belongs to the SufE family.</text>
</comment>
<name>A0A0F4QZ12_9GAMM</name>